<name>A0A4S2L640_9HYME</name>
<evidence type="ECO:0000313" key="1">
    <source>
        <dbReference type="EMBL" id="TGZ57706.1"/>
    </source>
</evidence>
<accession>A0A4S2L640</accession>
<comment type="caution">
    <text evidence="1">The sequence shown here is derived from an EMBL/GenBank/DDBJ whole genome shotgun (WGS) entry which is preliminary data.</text>
</comment>
<gene>
    <name evidence="1" type="ORF">DBV15_08329</name>
</gene>
<evidence type="ECO:0000313" key="2">
    <source>
        <dbReference type="Proteomes" id="UP000310200"/>
    </source>
</evidence>
<dbReference type="EMBL" id="QBLH01000131">
    <property type="protein sequence ID" value="TGZ57706.1"/>
    <property type="molecule type" value="Genomic_DNA"/>
</dbReference>
<dbReference type="Proteomes" id="UP000310200">
    <property type="component" value="Unassembled WGS sequence"/>
</dbReference>
<protein>
    <submittedName>
        <fullName evidence="1">Uncharacterized protein</fullName>
    </submittedName>
</protein>
<proteinExistence type="predicted"/>
<dbReference type="AlphaFoldDB" id="A0A4S2L640"/>
<organism evidence="1 2">
    <name type="scientific">Temnothorax longispinosus</name>
    <dbReference type="NCBI Taxonomy" id="300112"/>
    <lineage>
        <taxon>Eukaryota</taxon>
        <taxon>Metazoa</taxon>
        <taxon>Ecdysozoa</taxon>
        <taxon>Arthropoda</taxon>
        <taxon>Hexapoda</taxon>
        <taxon>Insecta</taxon>
        <taxon>Pterygota</taxon>
        <taxon>Neoptera</taxon>
        <taxon>Endopterygota</taxon>
        <taxon>Hymenoptera</taxon>
        <taxon>Apocrita</taxon>
        <taxon>Aculeata</taxon>
        <taxon>Formicoidea</taxon>
        <taxon>Formicidae</taxon>
        <taxon>Myrmicinae</taxon>
        <taxon>Temnothorax</taxon>
    </lineage>
</organism>
<reference evidence="1 2" key="1">
    <citation type="journal article" date="2019" name="Philos. Trans. R. Soc. Lond., B, Biol. Sci.">
        <title>Ant behaviour and brain gene expression of defending hosts depend on the ecological success of the intruding social parasite.</title>
        <authorList>
            <person name="Kaur R."/>
            <person name="Stoldt M."/>
            <person name="Jongepier E."/>
            <person name="Feldmeyer B."/>
            <person name="Menzel F."/>
            <person name="Bornberg-Bauer E."/>
            <person name="Foitzik S."/>
        </authorList>
    </citation>
    <scope>NUCLEOTIDE SEQUENCE [LARGE SCALE GENOMIC DNA]</scope>
    <source>
        <tissue evidence="1">Whole body</tissue>
    </source>
</reference>
<sequence length="201" mass="23222">MAIVLNPWYYRKRSRVYKKRKAIWSKAPRAKKSSRFDFNGDRSAQEGRQSAWIRLDFIIVNTILKTQCRERDTAPRRWDRCPIGDTAIRAHDERGIQLPTTRVAKSRIRRRIRLMKHDLLCYVVAESLSVHLRFIHGIKDSAVSPWWVKSSVGFVGRKSTPGEFDYPRVDVGGDDDDDGEREALSRMPVFPGVLVLVRGIA</sequence>
<keyword evidence="2" id="KW-1185">Reference proteome</keyword>